<dbReference type="PANTHER" id="PTHR43316">
    <property type="entry name" value="HYDROLASE, HALOACID DELAHOGENASE-RELATED"/>
    <property type="match status" value="1"/>
</dbReference>
<dbReference type="SUPFAM" id="SSF56784">
    <property type="entry name" value="HAD-like"/>
    <property type="match status" value="1"/>
</dbReference>
<organism evidence="2 3">
    <name type="scientific">Bradyrhizobium erythrophlei</name>
    <dbReference type="NCBI Taxonomy" id="1437360"/>
    <lineage>
        <taxon>Bacteria</taxon>
        <taxon>Pseudomonadati</taxon>
        <taxon>Pseudomonadota</taxon>
        <taxon>Alphaproteobacteria</taxon>
        <taxon>Hyphomicrobiales</taxon>
        <taxon>Nitrobacteraceae</taxon>
        <taxon>Bradyrhizobium</taxon>
    </lineage>
</organism>
<dbReference type="EMBL" id="LT670849">
    <property type="protein sequence ID" value="SHN65014.1"/>
    <property type="molecule type" value="Genomic_DNA"/>
</dbReference>
<dbReference type="InterPro" id="IPR036412">
    <property type="entry name" value="HAD-like_sf"/>
</dbReference>
<gene>
    <name evidence="2" type="ORF">SAMN05444170_0655</name>
</gene>
<dbReference type="AlphaFoldDB" id="A0A1M7T2Y5"/>
<keyword evidence="3" id="KW-1185">Reference proteome</keyword>
<dbReference type="InterPro" id="IPR051540">
    <property type="entry name" value="S-2-haloacid_dehalogenase"/>
</dbReference>
<name>A0A1M7T2Y5_9BRAD</name>
<dbReference type="InterPro" id="IPR041492">
    <property type="entry name" value="HAD_2"/>
</dbReference>
<dbReference type="RefSeq" id="WP_072816673.1">
    <property type="nucleotide sequence ID" value="NZ_LT670849.1"/>
</dbReference>
<reference evidence="3" key="1">
    <citation type="submission" date="2016-11" db="EMBL/GenBank/DDBJ databases">
        <authorList>
            <person name="Varghese N."/>
            <person name="Submissions S."/>
        </authorList>
    </citation>
    <scope>NUCLEOTIDE SEQUENCE [LARGE SCALE GENOMIC DNA]</scope>
    <source>
        <strain evidence="3">GAS401</strain>
    </source>
</reference>
<dbReference type="GO" id="GO:0016787">
    <property type="term" value="F:hydrolase activity"/>
    <property type="evidence" value="ECO:0007669"/>
    <property type="project" value="UniProtKB-KW"/>
</dbReference>
<dbReference type="Gene3D" id="3.40.50.1000">
    <property type="entry name" value="HAD superfamily/HAD-like"/>
    <property type="match status" value="1"/>
</dbReference>
<dbReference type="Gene3D" id="1.10.150.750">
    <property type="match status" value="1"/>
</dbReference>
<accession>A0A1M7T2Y5</accession>
<sequence>MLLSFDVFGTLINVRESSYDAFRSILGESGRPDVDVRAFWEYWEERNISHYWETYRPYKEICALSLGEAFAHFDIPGDPSAISHYFDAFSRFQLYPDVLSTLETLSRRHRLAIVSNIDNDLLAVTPLWREFDLVCTAEKARGYKPDGTLFRYLLEHAGVPLNQILHSGQSQFTDMVGGKPLGLTIAWINRRNIQLAPTVPKPDFIFPDIASLIPLIERMA</sequence>
<evidence type="ECO:0000313" key="3">
    <source>
        <dbReference type="Proteomes" id="UP000184096"/>
    </source>
</evidence>
<dbReference type="Pfam" id="PF13419">
    <property type="entry name" value="HAD_2"/>
    <property type="match status" value="1"/>
</dbReference>
<keyword evidence="1" id="KW-0378">Hydrolase</keyword>
<evidence type="ECO:0000313" key="2">
    <source>
        <dbReference type="EMBL" id="SHN65014.1"/>
    </source>
</evidence>
<dbReference type="PANTHER" id="PTHR43316:SF9">
    <property type="entry name" value="ACID DEHALOGENASE, PUTATIVE (AFU_ORTHOLOGUE AFUA_6G14460)-RELATED"/>
    <property type="match status" value="1"/>
</dbReference>
<dbReference type="InterPro" id="IPR023214">
    <property type="entry name" value="HAD_sf"/>
</dbReference>
<protein>
    <submittedName>
        <fullName evidence="2">2-haloacid dehalogenase</fullName>
    </submittedName>
</protein>
<dbReference type="SFLD" id="SFLDS00003">
    <property type="entry name" value="Haloacid_Dehalogenase"/>
    <property type="match status" value="1"/>
</dbReference>
<dbReference type="OrthoDB" id="9785638at2"/>
<proteinExistence type="predicted"/>
<evidence type="ECO:0000256" key="1">
    <source>
        <dbReference type="ARBA" id="ARBA00022801"/>
    </source>
</evidence>
<dbReference type="SFLD" id="SFLDG01129">
    <property type="entry name" value="C1.5:_HAD__Beta-PGM__Phosphata"/>
    <property type="match status" value="1"/>
</dbReference>
<dbReference type="Proteomes" id="UP000184096">
    <property type="component" value="Chromosome I"/>
</dbReference>